<evidence type="ECO:0000313" key="2">
    <source>
        <dbReference type="EMBL" id="GAA4245132.1"/>
    </source>
</evidence>
<dbReference type="RefSeq" id="WP_345121911.1">
    <property type="nucleotide sequence ID" value="NZ_BAABAT010000002.1"/>
</dbReference>
<gene>
    <name evidence="2" type="ORF">GCM10022255_011170</name>
</gene>
<feature type="signal peptide" evidence="1">
    <location>
        <begin position="1"/>
        <end position="19"/>
    </location>
</feature>
<proteinExistence type="predicted"/>
<dbReference type="PANTHER" id="PTHR43649:SF16">
    <property type="entry name" value="SUGAR-BINDING LIPOPROTEIN"/>
    <property type="match status" value="1"/>
</dbReference>
<dbReference type="InterPro" id="IPR050490">
    <property type="entry name" value="Bact_solute-bd_prot1"/>
</dbReference>
<dbReference type="Pfam" id="PF01547">
    <property type="entry name" value="SBP_bac_1"/>
    <property type="match status" value="1"/>
</dbReference>
<sequence length="460" mass="48281">MSIKALRLALSLGMSTALAAGLAACGDSKDDAASGDGRATITVDCPPQKTDNNGKSLELWNADVAAFEKAHPGVTIKTVSVGSQCDNPPDFTARLQGGTQADIFYGYMTDLDQVLDAGGAEDITKYVNTDTIPNWDKVLPAIKDPFVENGKIYGIGYAGYGLGLVVNKNLFQQAGLDPSKPPATWQEVAAAAKKISALGNGVAGYQEYSAGNTGGWHFSAALYSRGGSVVSDDGKKAAFNNDMGKAVLQNLHDMRFTDNSVGDKQLLQWADLLTNAGAGKVGMYIGAPDTIKAIVTQFKGKYEDWAIGPMPGDNGPAKATLGGGSGYFFKKGLTAAQIKAGLQWLAFEEFTPGQGQFNYAAQKDMGVPVGLPEPLIWKPGTDVQQQDDQLKKASSNLNLADYAPYAGSPVTIKAEPPRAQAVYAVLDAAMSAVLTQPGADIPALLATAEQKVNTILSQES</sequence>
<dbReference type="Gene3D" id="3.40.190.10">
    <property type="entry name" value="Periplasmic binding protein-like II"/>
    <property type="match status" value="1"/>
</dbReference>
<protein>
    <submittedName>
        <fullName evidence="2">Extracellular solute-binding protein</fullName>
    </submittedName>
</protein>
<dbReference type="InterPro" id="IPR006059">
    <property type="entry name" value="SBP"/>
</dbReference>
<comment type="caution">
    <text evidence="2">The sequence shown here is derived from an EMBL/GenBank/DDBJ whole genome shotgun (WGS) entry which is preliminary data.</text>
</comment>
<keyword evidence="3" id="KW-1185">Reference proteome</keyword>
<keyword evidence="1" id="KW-0732">Signal</keyword>
<dbReference type="EMBL" id="BAABAT010000002">
    <property type="protein sequence ID" value="GAA4245132.1"/>
    <property type="molecule type" value="Genomic_DNA"/>
</dbReference>
<accession>A0ABP8CZI1</accession>
<name>A0ABP8CZI1_9ACTN</name>
<dbReference type="Proteomes" id="UP001500620">
    <property type="component" value="Unassembled WGS sequence"/>
</dbReference>
<dbReference type="PROSITE" id="PS51257">
    <property type="entry name" value="PROKAR_LIPOPROTEIN"/>
    <property type="match status" value="1"/>
</dbReference>
<reference evidence="3" key="1">
    <citation type="journal article" date="2019" name="Int. J. Syst. Evol. Microbiol.">
        <title>The Global Catalogue of Microorganisms (GCM) 10K type strain sequencing project: providing services to taxonomists for standard genome sequencing and annotation.</title>
        <authorList>
            <consortium name="The Broad Institute Genomics Platform"/>
            <consortium name="The Broad Institute Genome Sequencing Center for Infectious Disease"/>
            <person name="Wu L."/>
            <person name="Ma J."/>
        </authorList>
    </citation>
    <scope>NUCLEOTIDE SEQUENCE [LARGE SCALE GENOMIC DNA]</scope>
    <source>
        <strain evidence="3">JCM 17441</strain>
    </source>
</reference>
<dbReference type="SUPFAM" id="SSF53850">
    <property type="entry name" value="Periplasmic binding protein-like II"/>
    <property type="match status" value="1"/>
</dbReference>
<organism evidence="2 3">
    <name type="scientific">Dactylosporangium darangshiense</name>
    <dbReference type="NCBI Taxonomy" id="579108"/>
    <lineage>
        <taxon>Bacteria</taxon>
        <taxon>Bacillati</taxon>
        <taxon>Actinomycetota</taxon>
        <taxon>Actinomycetes</taxon>
        <taxon>Micromonosporales</taxon>
        <taxon>Micromonosporaceae</taxon>
        <taxon>Dactylosporangium</taxon>
    </lineage>
</organism>
<evidence type="ECO:0000313" key="3">
    <source>
        <dbReference type="Proteomes" id="UP001500620"/>
    </source>
</evidence>
<evidence type="ECO:0000256" key="1">
    <source>
        <dbReference type="SAM" id="SignalP"/>
    </source>
</evidence>
<feature type="chain" id="PRO_5045356181" evidence="1">
    <location>
        <begin position="20"/>
        <end position="460"/>
    </location>
</feature>
<dbReference type="PANTHER" id="PTHR43649">
    <property type="entry name" value="ARABINOSE-BINDING PROTEIN-RELATED"/>
    <property type="match status" value="1"/>
</dbReference>